<keyword evidence="3" id="KW-1185">Reference proteome</keyword>
<sequence length="120" mass="12984">MLSHSAGCWRSLWGSTYSLIRISRRLPCTPLAGLAELFSAHAEPGHSHQRACGPPPPPPPIPAVQGQRLLRSSPPSPSSPWPCALFRETPHDMTARMGEDVEMACSLRGSGSRSYSLEIP</sequence>
<feature type="compositionally biased region" description="Pro residues" evidence="1">
    <location>
        <begin position="53"/>
        <end position="62"/>
    </location>
</feature>
<accession>A0ABQ9VEK5</accession>
<protein>
    <submittedName>
        <fullName evidence="2">Uncharacterized protein</fullName>
    </submittedName>
</protein>
<name>A0ABQ9VEK5_SAGOE</name>
<evidence type="ECO:0000313" key="2">
    <source>
        <dbReference type="EMBL" id="KAK2107794.1"/>
    </source>
</evidence>
<organism evidence="2 3">
    <name type="scientific">Saguinus oedipus</name>
    <name type="common">Cotton-top tamarin</name>
    <name type="synonym">Oedipomidas oedipus</name>
    <dbReference type="NCBI Taxonomy" id="9490"/>
    <lineage>
        <taxon>Eukaryota</taxon>
        <taxon>Metazoa</taxon>
        <taxon>Chordata</taxon>
        <taxon>Craniata</taxon>
        <taxon>Vertebrata</taxon>
        <taxon>Euteleostomi</taxon>
        <taxon>Mammalia</taxon>
        <taxon>Eutheria</taxon>
        <taxon>Euarchontoglires</taxon>
        <taxon>Primates</taxon>
        <taxon>Haplorrhini</taxon>
        <taxon>Platyrrhini</taxon>
        <taxon>Cebidae</taxon>
        <taxon>Callitrichinae</taxon>
        <taxon>Saguinus</taxon>
    </lineage>
</organism>
<evidence type="ECO:0000313" key="3">
    <source>
        <dbReference type="Proteomes" id="UP001266305"/>
    </source>
</evidence>
<gene>
    <name evidence="2" type="ORF">P7K49_012959</name>
</gene>
<reference evidence="2 3" key="1">
    <citation type="submission" date="2023-05" db="EMBL/GenBank/DDBJ databases">
        <title>B98-5 Cell Line De Novo Hybrid Assembly: An Optical Mapping Approach.</title>
        <authorList>
            <person name="Kananen K."/>
            <person name="Auerbach J.A."/>
            <person name="Kautto E."/>
            <person name="Blachly J.S."/>
        </authorList>
    </citation>
    <scope>NUCLEOTIDE SEQUENCE [LARGE SCALE GENOMIC DNA]</scope>
    <source>
        <strain evidence="2">B95-8</strain>
        <tissue evidence="2">Cell line</tissue>
    </source>
</reference>
<feature type="region of interest" description="Disordered" evidence="1">
    <location>
        <begin position="42"/>
        <end position="85"/>
    </location>
</feature>
<evidence type="ECO:0000256" key="1">
    <source>
        <dbReference type="SAM" id="MobiDB-lite"/>
    </source>
</evidence>
<comment type="caution">
    <text evidence="2">The sequence shown here is derived from an EMBL/GenBank/DDBJ whole genome shotgun (WGS) entry which is preliminary data.</text>
</comment>
<dbReference type="EMBL" id="JASSZA010000006">
    <property type="protein sequence ID" value="KAK2107794.1"/>
    <property type="molecule type" value="Genomic_DNA"/>
</dbReference>
<proteinExistence type="predicted"/>
<dbReference type="Proteomes" id="UP001266305">
    <property type="component" value="Unassembled WGS sequence"/>
</dbReference>